<dbReference type="InterPro" id="IPR009926">
    <property type="entry name" value="T3SS_YcgR_PilZN"/>
</dbReference>
<dbReference type="Proteomes" id="UP001141183">
    <property type="component" value="Unassembled WGS sequence"/>
</dbReference>
<protein>
    <submittedName>
        <fullName evidence="3">PilZ domain-containing protein</fullName>
    </submittedName>
</protein>
<dbReference type="Pfam" id="PF07238">
    <property type="entry name" value="PilZ"/>
    <property type="match status" value="1"/>
</dbReference>
<feature type="domain" description="PilZ" evidence="1">
    <location>
        <begin position="95"/>
        <end position="203"/>
    </location>
</feature>
<organism evidence="3 4">
    <name type="scientific">Clostridium tertium</name>
    <dbReference type="NCBI Taxonomy" id="1559"/>
    <lineage>
        <taxon>Bacteria</taxon>
        <taxon>Bacillati</taxon>
        <taxon>Bacillota</taxon>
        <taxon>Clostridia</taxon>
        <taxon>Eubacteriales</taxon>
        <taxon>Clostridiaceae</taxon>
        <taxon>Clostridium</taxon>
    </lineage>
</organism>
<keyword evidence="4" id="KW-1185">Reference proteome</keyword>
<name>A0A9X3XJV3_9CLOT</name>
<evidence type="ECO:0000313" key="3">
    <source>
        <dbReference type="EMBL" id="MDC4240985.1"/>
    </source>
</evidence>
<sequence>MAKLELGINCRVDVLWEENMYKSSIQDIKDDEILISIPVCDGIYLTLKDGSEIEQIFYDDKGNVFGYKNKVLGRITEKDIPFYRISKPYDITRIQRRDYVRVNVIQVINYIKEEELKSNISGEEKYEHALLLDLSGGGMRIKIKEEIKVSDIIISNLTYDNEKISVRGKVIRVDKSEDKKYICGINFDDIDNGTREKIIKTVFTIMRKQRELI</sequence>
<dbReference type="RefSeq" id="WP_008678082.1">
    <property type="nucleotide sequence ID" value="NZ_CABKOG010000003.1"/>
</dbReference>
<evidence type="ECO:0000259" key="2">
    <source>
        <dbReference type="Pfam" id="PF12945"/>
    </source>
</evidence>
<evidence type="ECO:0000259" key="1">
    <source>
        <dbReference type="Pfam" id="PF07238"/>
    </source>
</evidence>
<dbReference type="Pfam" id="PF12945">
    <property type="entry name" value="PilZNR"/>
    <property type="match status" value="1"/>
</dbReference>
<proteinExistence type="predicted"/>
<feature type="domain" description="Type III secretion system flagellar brake protein YcgR PilZN" evidence="2">
    <location>
        <begin position="17"/>
        <end position="88"/>
    </location>
</feature>
<reference evidence="3" key="1">
    <citation type="submission" date="2022-05" db="EMBL/GenBank/DDBJ databases">
        <title>Draft genome sequence of Clostridium tertium strain CP3 isolated from Peru.</title>
        <authorList>
            <person name="Hurtado R."/>
            <person name="Lima L."/>
            <person name="Sousa T."/>
            <person name="Jaiswal A.K."/>
            <person name="Tiwari S."/>
            <person name="Maturrano L."/>
            <person name="Brenig B."/>
            <person name="Azevedo V."/>
        </authorList>
    </citation>
    <scope>NUCLEOTIDE SEQUENCE</scope>
    <source>
        <strain evidence="3">CP3</strain>
    </source>
</reference>
<dbReference type="GO" id="GO:0035438">
    <property type="term" value="F:cyclic-di-GMP binding"/>
    <property type="evidence" value="ECO:0007669"/>
    <property type="project" value="InterPro"/>
</dbReference>
<evidence type="ECO:0000313" key="4">
    <source>
        <dbReference type="Proteomes" id="UP001141183"/>
    </source>
</evidence>
<dbReference type="AlphaFoldDB" id="A0A9X3XJV3"/>
<accession>A0A9X3XJV3</accession>
<gene>
    <name evidence="3" type="ORF">NE398_12535</name>
</gene>
<comment type="caution">
    <text evidence="3">The sequence shown here is derived from an EMBL/GenBank/DDBJ whole genome shotgun (WGS) entry which is preliminary data.</text>
</comment>
<dbReference type="InterPro" id="IPR009875">
    <property type="entry name" value="PilZ_domain"/>
</dbReference>
<dbReference type="Gene3D" id="2.40.10.220">
    <property type="entry name" value="predicted glycosyltransferase like domains"/>
    <property type="match status" value="1"/>
</dbReference>
<dbReference type="EMBL" id="JAMRYU010000012">
    <property type="protein sequence ID" value="MDC4240985.1"/>
    <property type="molecule type" value="Genomic_DNA"/>
</dbReference>
<dbReference type="SUPFAM" id="SSF141371">
    <property type="entry name" value="PilZ domain-like"/>
    <property type="match status" value="1"/>
</dbReference>